<proteinExistence type="predicted"/>
<keyword evidence="5 7" id="KW-0472">Membrane</keyword>
<dbReference type="PANTHER" id="PTHR34220">
    <property type="entry name" value="SENSOR HISTIDINE KINASE YPDA"/>
    <property type="match status" value="1"/>
</dbReference>
<keyword evidence="10" id="KW-0808">Transferase</keyword>
<evidence type="ECO:0000256" key="4">
    <source>
        <dbReference type="ARBA" id="ARBA00022989"/>
    </source>
</evidence>
<evidence type="ECO:0000256" key="1">
    <source>
        <dbReference type="ARBA" id="ARBA00004651"/>
    </source>
</evidence>
<dbReference type="GO" id="GO:0005886">
    <property type="term" value="C:plasma membrane"/>
    <property type="evidence" value="ECO:0007669"/>
    <property type="project" value="UniProtKB-SubCell"/>
</dbReference>
<keyword evidence="10" id="KW-0418">Kinase</keyword>
<sequence length="560" mass="65063">MKKIFKKIEFKISACFFVISILIISLMLFSWYKQSSSKLMTYEKEETSQEVKNASIYVASYLEKNKNLASLLAMSAESQNIMDDKTDFKNLKDIIKVSEKSDKFIKKIFLVSENGNIISNEKVNLETNKDMKNISWYKKLINSNNMAFASKADFSKISSDSSKNIISISKEIKDKNNKRLGFVVINLSYKFLEDFLSTINFGKDGYVFILSSEEELLFKSKNMEDFGKKDYEKLLKKRMKPEKMDFVSSNVFIPNTQWKLVGISFSNAISNLKKQLIESSIILALIVFVLTLLVSIFVSKKISKPIIYLIGEIKKTDKKLYKIKALPQASSEIQILTKEYNNLIDRIFVLTEDIEKKEEQKRTYQVKALQSQINPHFLYNTLDTILWLVEFGENEKAIKVTKNLGMLLRNSLDIDEDFVKLDKEIEHAKNYLDIQKIRYDNKFTYEFIKKIQTSSLYVPKLILQPIIENAIYHGIREKKSKSYIKIIVEKNPEYLIIKIIDNGLGPKEKKENIPTKLGGIGMENVNYRIKLLCGEKYNLKMQRENGETIVTYKLKIIKEI</sequence>
<keyword evidence="3 7" id="KW-0812">Transmembrane</keyword>
<dbReference type="CDD" id="cd18773">
    <property type="entry name" value="PDC1_HK_sensor"/>
    <property type="match status" value="1"/>
</dbReference>
<organism evidence="10">
    <name type="scientific">Anaerococcus vaginalis</name>
    <dbReference type="NCBI Taxonomy" id="33037"/>
    <lineage>
        <taxon>Bacteria</taxon>
        <taxon>Bacillati</taxon>
        <taxon>Bacillota</taxon>
        <taxon>Tissierellia</taxon>
        <taxon>Tissierellales</taxon>
        <taxon>Peptoniphilaceae</taxon>
        <taxon>Anaerococcus</taxon>
    </lineage>
</organism>
<feature type="domain" description="Cache" evidence="8">
    <location>
        <begin position="56"/>
        <end position="262"/>
    </location>
</feature>
<evidence type="ECO:0000256" key="5">
    <source>
        <dbReference type="ARBA" id="ARBA00023136"/>
    </source>
</evidence>
<dbReference type="InterPro" id="IPR010559">
    <property type="entry name" value="Sig_transdc_His_kin_internal"/>
</dbReference>
<dbReference type="RefSeq" id="WP_156328938.1">
    <property type="nucleotide sequence ID" value="NZ_CACRSW010000015.1"/>
</dbReference>
<comment type="subcellular location">
    <subcellularLocation>
        <location evidence="1">Cell membrane</location>
        <topology evidence="1">Multi-pass membrane protein</topology>
    </subcellularLocation>
</comment>
<dbReference type="Gene3D" id="3.30.565.10">
    <property type="entry name" value="Histidine kinase-like ATPase, C-terminal domain"/>
    <property type="match status" value="1"/>
</dbReference>
<keyword evidence="4 7" id="KW-1133">Transmembrane helix</keyword>
<keyword evidence="6" id="KW-0175">Coiled coil</keyword>
<dbReference type="Gene3D" id="6.10.340.10">
    <property type="match status" value="1"/>
</dbReference>
<dbReference type="EC" id="2.7.13.3" evidence="10"/>
<dbReference type="InterPro" id="IPR050640">
    <property type="entry name" value="Bact_2-comp_sensor_kinase"/>
</dbReference>
<feature type="transmembrane region" description="Helical" evidence="7">
    <location>
        <begin position="12"/>
        <end position="32"/>
    </location>
</feature>
<keyword evidence="2" id="KW-1003">Cell membrane</keyword>
<dbReference type="InterPro" id="IPR033479">
    <property type="entry name" value="dCache_1"/>
</dbReference>
<dbReference type="SUPFAM" id="SSF55874">
    <property type="entry name" value="ATPase domain of HSP90 chaperone/DNA topoisomerase II/histidine kinase"/>
    <property type="match status" value="1"/>
</dbReference>
<accession>A0A6N2SV46</accession>
<reference evidence="10" key="1">
    <citation type="submission" date="2019-11" db="EMBL/GenBank/DDBJ databases">
        <authorList>
            <person name="Feng L."/>
        </authorList>
    </citation>
    <scope>NUCLEOTIDE SEQUENCE</scope>
    <source>
        <strain evidence="10">AvaginalisLFYP127</strain>
    </source>
</reference>
<dbReference type="InterPro" id="IPR036890">
    <property type="entry name" value="HATPase_C_sf"/>
</dbReference>
<dbReference type="SUPFAM" id="SSF103190">
    <property type="entry name" value="Sensory domain-like"/>
    <property type="match status" value="1"/>
</dbReference>
<dbReference type="PANTHER" id="PTHR34220:SF7">
    <property type="entry name" value="SENSOR HISTIDINE KINASE YPDA"/>
    <property type="match status" value="1"/>
</dbReference>
<dbReference type="Gene3D" id="3.30.450.20">
    <property type="entry name" value="PAS domain"/>
    <property type="match status" value="1"/>
</dbReference>
<dbReference type="EMBL" id="CACRSW010000015">
    <property type="protein sequence ID" value="VYS96964.1"/>
    <property type="molecule type" value="Genomic_DNA"/>
</dbReference>
<evidence type="ECO:0000313" key="10">
    <source>
        <dbReference type="EMBL" id="VYS96964.1"/>
    </source>
</evidence>
<evidence type="ECO:0000256" key="2">
    <source>
        <dbReference type="ARBA" id="ARBA00022475"/>
    </source>
</evidence>
<evidence type="ECO:0000256" key="6">
    <source>
        <dbReference type="SAM" id="Coils"/>
    </source>
</evidence>
<dbReference type="InterPro" id="IPR029151">
    <property type="entry name" value="Sensor-like_sf"/>
</dbReference>
<feature type="domain" description="Signal transduction histidine kinase internal region" evidence="9">
    <location>
        <begin position="365"/>
        <end position="443"/>
    </location>
</feature>
<evidence type="ECO:0000256" key="3">
    <source>
        <dbReference type="ARBA" id="ARBA00022692"/>
    </source>
</evidence>
<evidence type="ECO:0000259" key="8">
    <source>
        <dbReference type="Pfam" id="PF02743"/>
    </source>
</evidence>
<feature type="coiled-coil region" evidence="6">
    <location>
        <begin position="326"/>
        <end position="360"/>
    </location>
</feature>
<protein>
    <submittedName>
        <fullName evidence="10">Sensor histidine kinase YpdA</fullName>
        <ecNumber evidence="10">2.7.13.3</ecNumber>
    </submittedName>
</protein>
<feature type="transmembrane region" description="Helical" evidence="7">
    <location>
        <begin position="280"/>
        <end position="298"/>
    </location>
</feature>
<gene>
    <name evidence="10" type="primary">ypdA</name>
    <name evidence="10" type="ORF">AVLFYP127_01915</name>
</gene>
<name>A0A6N2SV46_9FIRM</name>
<dbReference type="AlphaFoldDB" id="A0A6N2SV46"/>
<evidence type="ECO:0000259" key="9">
    <source>
        <dbReference type="Pfam" id="PF06580"/>
    </source>
</evidence>
<dbReference type="Pfam" id="PF02743">
    <property type="entry name" value="dCache_1"/>
    <property type="match status" value="1"/>
</dbReference>
<evidence type="ECO:0000256" key="7">
    <source>
        <dbReference type="SAM" id="Phobius"/>
    </source>
</evidence>
<dbReference type="GO" id="GO:0000155">
    <property type="term" value="F:phosphorelay sensor kinase activity"/>
    <property type="evidence" value="ECO:0007669"/>
    <property type="project" value="InterPro"/>
</dbReference>
<dbReference type="Pfam" id="PF06580">
    <property type="entry name" value="His_kinase"/>
    <property type="match status" value="1"/>
</dbReference>